<dbReference type="Gene3D" id="3.40.710.10">
    <property type="entry name" value="DD-peptidase/beta-lactamase superfamily"/>
    <property type="match status" value="1"/>
</dbReference>
<dbReference type="Pfam" id="PF00144">
    <property type="entry name" value="Beta-lactamase"/>
    <property type="match status" value="1"/>
</dbReference>
<feature type="chain" id="PRO_5019375912" description="Beta-lactamase-related domain-containing protein" evidence="1">
    <location>
        <begin position="19"/>
        <end position="193"/>
    </location>
</feature>
<protein>
    <recommendedName>
        <fullName evidence="2">Beta-lactamase-related domain-containing protein</fullName>
    </recommendedName>
</protein>
<sequence length="193" mass="20727">MMKHNVVLLAFLGRHVSAAPNCPPLGAVFPKPSSAILSSSPAIISALSNLTSTFTARDLDNNTGAYSTSYSIEVWSATDPSGTPLWSWHHTAPNLTHSGANGTYTNTTGVRKVDKNTVYRLGSLTKIFTIYTWLVQDGDVKWNEPITQYVPELQAVADKSNQDAVANVDWGDITIGALASQMAGIVRDCESSV</sequence>
<evidence type="ECO:0000256" key="1">
    <source>
        <dbReference type="SAM" id="SignalP"/>
    </source>
</evidence>
<dbReference type="InterPro" id="IPR012338">
    <property type="entry name" value="Beta-lactam/transpept-like"/>
</dbReference>
<feature type="domain" description="Beta-lactamase-related" evidence="2">
    <location>
        <begin position="102"/>
        <end position="185"/>
    </location>
</feature>
<dbReference type="SUPFAM" id="SSF56601">
    <property type="entry name" value="beta-lactamase/transpeptidase-like"/>
    <property type="match status" value="1"/>
</dbReference>
<comment type="caution">
    <text evidence="3">The sequence shown here is derived from an EMBL/GenBank/DDBJ whole genome shotgun (WGS) entry which is preliminary data.</text>
</comment>
<dbReference type="OrthoDB" id="10250282at2759"/>
<gene>
    <name evidence="3" type="ORF">DL546_001514</name>
</gene>
<evidence type="ECO:0000313" key="3">
    <source>
        <dbReference type="EMBL" id="RKU43466.1"/>
    </source>
</evidence>
<dbReference type="Proteomes" id="UP000275385">
    <property type="component" value="Unassembled WGS sequence"/>
</dbReference>
<keyword evidence="4" id="KW-1185">Reference proteome</keyword>
<dbReference type="AlphaFoldDB" id="A0A420Y6F2"/>
<dbReference type="PANTHER" id="PTHR22935:SF97">
    <property type="entry name" value="BETA-LACTAMASE-RELATED DOMAIN-CONTAINING PROTEIN"/>
    <property type="match status" value="1"/>
</dbReference>
<evidence type="ECO:0000313" key="4">
    <source>
        <dbReference type="Proteomes" id="UP000275385"/>
    </source>
</evidence>
<dbReference type="InterPro" id="IPR001466">
    <property type="entry name" value="Beta-lactam-related"/>
</dbReference>
<dbReference type="InterPro" id="IPR051478">
    <property type="entry name" value="Beta-lactamase-like_AB/R"/>
</dbReference>
<reference evidence="3 4" key="1">
    <citation type="submission" date="2018-08" db="EMBL/GenBank/DDBJ databases">
        <title>Draft genome of the lignicolous fungus Coniochaeta pulveracea.</title>
        <authorList>
            <person name="Borstlap C.J."/>
            <person name="De Witt R.N."/>
            <person name="Botha A."/>
            <person name="Volschenk H."/>
        </authorList>
    </citation>
    <scope>NUCLEOTIDE SEQUENCE [LARGE SCALE GENOMIC DNA]</scope>
    <source>
        <strain evidence="3 4">CAB683</strain>
    </source>
</reference>
<dbReference type="PANTHER" id="PTHR22935">
    <property type="entry name" value="PENICILLIN-BINDING PROTEIN"/>
    <property type="match status" value="1"/>
</dbReference>
<feature type="signal peptide" evidence="1">
    <location>
        <begin position="1"/>
        <end position="18"/>
    </location>
</feature>
<name>A0A420Y6F2_9PEZI</name>
<dbReference type="STRING" id="177199.A0A420Y6F2"/>
<organism evidence="3 4">
    <name type="scientific">Coniochaeta pulveracea</name>
    <dbReference type="NCBI Taxonomy" id="177199"/>
    <lineage>
        <taxon>Eukaryota</taxon>
        <taxon>Fungi</taxon>
        <taxon>Dikarya</taxon>
        <taxon>Ascomycota</taxon>
        <taxon>Pezizomycotina</taxon>
        <taxon>Sordariomycetes</taxon>
        <taxon>Sordariomycetidae</taxon>
        <taxon>Coniochaetales</taxon>
        <taxon>Coniochaetaceae</taxon>
        <taxon>Coniochaeta</taxon>
    </lineage>
</organism>
<accession>A0A420Y6F2</accession>
<dbReference type="EMBL" id="QVQW01000042">
    <property type="protein sequence ID" value="RKU43466.1"/>
    <property type="molecule type" value="Genomic_DNA"/>
</dbReference>
<proteinExistence type="predicted"/>
<keyword evidence="1" id="KW-0732">Signal</keyword>
<evidence type="ECO:0000259" key="2">
    <source>
        <dbReference type="Pfam" id="PF00144"/>
    </source>
</evidence>